<evidence type="ECO:0000259" key="7">
    <source>
        <dbReference type="Pfam" id="PF06305"/>
    </source>
</evidence>
<evidence type="ECO:0000256" key="1">
    <source>
        <dbReference type="ARBA" id="ARBA00022475"/>
    </source>
</evidence>
<proteinExistence type="predicted"/>
<evidence type="ECO:0000313" key="8">
    <source>
        <dbReference type="EMBL" id="AMG74641.1"/>
    </source>
</evidence>
<dbReference type="KEGG" id="sgi:SGRAN_2275"/>
<evidence type="ECO:0000256" key="4">
    <source>
        <dbReference type="ARBA" id="ARBA00023136"/>
    </source>
</evidence>
<keyword evidence="9" id="KW-1185">Reference proteome</keyword>
<evidence type="ECO:0000256" key="2">
    <source>
        <dbReference type="ARBA" id="ARBA00022692"/>
    </source>
</evidence>
<dbReference type="GO" id="GO:0005886">
    <property type="term" value="C:plasma membrane"/>
    <property type="evidence" value="ECO:0007669"/>
    <property type="project" value="InterPro"/>
</dbReference>
<accession>A0AA86GM72</accession>
<feature type="compositionally biased region" description="Pro residues" evidence="5">
    <location>
        <begin position="90"/>
        <end position="109"/>
    </location>
</feature>
<dbReference type="InterPro" id="IPR010445">
    <property type="entry name" value="LapA_dom"/>
</dbReference>
<dbReference type="AlphaFoldDB" id="A0AA86GM72"/>
<evidence type="ECO:0000256" key="6">
    <source>
        <dbReference type="SAM" id="Phobius"/>
    </source>
</evidence>
<keyword evidence="4 6" id="KW-0472">Membrane</keyword>
<evidence type="ECO:0000313" key="9">
    <source>
        <dbReference type="Proteomes" id="UP000058599"/>
    </source>
</evidence>
<keyword evidence="1" id="KW-1003">Cell membrane</keyword>
<keyword evidence="2 6" id="KW-0812">Transmembrane</keyword>
<sequence length="109" mass="12094">MGILRTIIWVLLTIVLLLFAFANWNAVTVTIWPGWEAETKLPVIVLVAFALGSLPTWIALRATRWSLKRRLDASERQLADLRAMANRPTDPAPPTVPVNDIPPSPLESA</sequence>
<dbReference type="RefSeq" id="WP_067183735.1">
    <property type="nucleotide sequence ID" value="NZ_CP012199.1"/>
</dbReference>
<gene>
    <name evidence="8" type="ORF">SGRAN_2275</name>
</gene>
<name>A0AA86GM72_9SPHN</name>
<organism evidence="8 9">
    <name type="scientific">Sphingopyxis granuli</name>
    <dbReference type="NCBI Taxonomy" id="267128"/>
    <lineage>
        <taxon>Bacteria</taxon>
        <taxon>Pseudomonadati</taxon>
        <taxon>Pseudomonadota</taxon>
        <taxon>Alphaproteobacteria</taxon>
        <taxon>Sphingomonadales</taxon>
        <taxon>Sphingomonadaceae</taxon>
        <taxon>Sphingopyxis</taxon>
    </lineage>
</organism>
<evidence type="ECO:0000256" key="3">
    <source>
        <dbReference type="ARBA" id="ARBA00022989"/>
    </source>
</evidence>
<feature type="domain" description="Lipopolysaccharide assembly protein A" evidence="7">
    <location>
        <begin position="23"/>
        <end position="82"/>
    </location>
</feature>
<protein>
    <recommendedName>
        <fullName evidence="7">Lipopolysaccharide assembly protein A domain-containing protein</fullName>
    </recommendedName>
</protein>
<dbReference type="Proteomes" id="UP000058599">
    <property type="component" value="Chromosome"/>
</dbReference>
<evidence type="ECO:0000256" key="5">
    <source>
        <dbReference type="SAM" id="MobiDB-lite"/>
    </source>
</evidence>
<feature type="transmembrane region" description="Helical" evidence="6">
    <location>
        <begin position="7"/>
        <end position="35"/>
    </location>
</feature>
<dbReference type="Pfam" id="PF06305">
    <property type="entry name" value="LapA_dom"/>
    <property type="match status" value="1"/>
</dbReference>
<dbReference type="EMBL" id="CP012199">
    <property type="protein sequence ID" value="AMG74641.1"/>
    <property type="molecule type" value="Genomic_DNA"/>
</dbReference>
<feature type="region of interest" description="Disordered" evidence="5">
    <location>
        <begin position="83"/>
        <end position="109"/>
    </location>
</feature>
<keyword evidence="3 6" id="KW-1133">Transmembrane helix</keyword>
<reference evidence="8 9" key="1">
    <citation type="journal article" date="2016" name="BMC Genomics">
        <title>Genomic analysis of the nitrate-respiring Sphingopyxis granuli (formerly Sphingomonas macrogoltabida) strain TFA.</title>
        <authorList>
            <person name="Garcia-Romero I."/>
            <person name="Perez-Pulido A.J."/>
            <person name="Gonzalez-Flores Y.E."/>
            <person name="Reyes-Ramirez F."/>
            <person name="Santero E."/>
            <person name="Floriano B."/>
        </authorList>
    </citation>
    <scope>NUCLEOTIDE SEQUENCE [LARGE SCALE GENOMIC DNA]</scope>
    <source>
        <strain evidence="8 9">TFA</strain>
    </source>
</reference>
<feature type="transmembrane region" description="Helical" evidence="6">
    <location>
        <begin position="41"/>
        <end position="60"/>
    </location>
</feature>